<evidence type="ECO:0000256" key="5">
    <source>
        <dbReference type="SAM" id="MobiDB-lite"/>
    </source>
</evidence>
<dbReference type="OrthoDB" id="4540492at2759"/>
<gene>
    <name evidence="8" type="ORF">MENT_LOCUS12191</name>
</gene>
<feature type="transmembrane region" description="Helical" evidence="6">
    <location>
        <begin position="178"/>
        <end position="199"/>
    </location>
</feature>
<feature type="transmembrane region" description="Helical" evidence="6">
    <location>
        <begin position="91"/>
        <end position="110"/>
    </location>
</feature>
<dbReference type="PROSITE" id="PS50850">
    <property type="entry name" value="MFS"/>
    <property type="match status" value="1"/>
</dbReference>
<keyword evidence="2 6" id="KW-0812">Transmembrane</keyword>
<proteinExistence type="predicted"/>
<comment type="subcellular location">
    <subcellularLocation>
        <location evidence="1">Membrane</location>
        <topology evidence="1">Multi-pass membrane protein</topology>
    </subcellularLocation>
</comment>
<feature type="transmembrane region" description="Helical" evidence="6">
    <location>
        <begin position="55"/>
        <end position="79"/>
    </location>
</feature>
<dbReference type="GO" id="GO:0016020">
    <property type="term" value="C:membrane"/>
    <property type="evidence" value="ECO:0007669"/>
    <property type="project" value="UniProtKB-SubCell"/>
</dbReference>
<feature type="transmembrane region" description="Helical" evidence="6">
    <location>
        <begin position="116"/>
        <end position="138"/>
    </location>
</feature>
<dbReference type="AlphaFoldDB" id="A0A6V7UF59"/>
<feature type="transmembrane region" description="Helical" evidence="6">
    <location>
        <begin position="150"/>
        <end position="172"/>
    </location>
</feature>
<keyword evidence="3 6" id="KW-1133">Transmembrane helix</keyword>
<sequence>MLAPRGSPSRIIGLIAAVAALSNFLEGYSSSYPNTAEFINNSYIARGSVLTVWEFTWYWSLLLNIWFIGYLFGTILTPLFTERYGRKNSLCLANCISLLGTLITIAAIFLEIPELLIFGRIFAAVGSGLSFGSLILFIQETTPTQLRGTCSFLSEVSYIAVSVIGMGMGMDLMLGRNLLALVGFGAIPGILSIFIVLPLRESPKFLLLNRNDRKAAIKSLEFYQGKQPDNHQIAINEILKESDNCGHKRKEGGGGHNISLIKALIQILKQPHLRKAFIIGTLSLQIIVGIWPIIYISTDLLEAHFDANASQYSSFAFICANFVASVIGTCSVEKFGRRPMLIWCGIANTLCLCSYILFDRMTSQKSIFFVNPQFKYGCVFSLIAYGITYGAALGPIAFFITSELVPQRFRSLVQSIVFMTNTIINFVFSFITLPLYEIIDVWSFIPLFIIPSTISICYLIKELPETKGREIHEIVEQLKKGTKKKKKSGVIHPTAKGSIATADSSTTISDEENDDIEDFEEGIPDILLATTGHGKNSLIKTAAGSMAIAAAISKVIGGEQTKNKNNLTTITPIPEEKDEEEGKE</sequence>
<feature type="region of interest" description="Disordered" evidence="5">
    <location>
        <begin position="562"/>
        <end position="584"/>
    </location>
</feature>
<evidence type="ECO:0000256" key="3">
    <source>
        <dbReference type="ARBA" id="ARBA00022989"/>
    </source>
</evidence>
<feature type="transmembrane region" description="Helical" evidence="6">
    <location>
        <begin position="378"/>
        <end position="400"/>
    </location>
</feature>
<dbReference type="SUPFAM" id="SSF103473">
    <property type="entry name" value="MFS general substrate transporter"/>
    <property type="match status" value="1"/>
</dbReference>
<feature type="transmembrane region" description="Helical" evidence="6">
    <location>
        <begin position="276"/>
        <end position="297"/>
    </location>
</feature>
<feature type="transmembrane region" description="Helical" evidence="6">
    <location>
        <begin position="412"/>
        <end position="435"/>
    </location>
</feature>
<keyword evidence="4 6" id="KW-0472">Membrane</keyword>
<dbReference type="GO" id="GO:0015149">
    <property type="term" value="F:hexose transmembrane transporter activity"/>
    <property type="evidence" value="ECO:0007669"/>
    <property type="project" value="TreeGrafter"/>
</dbReference>
<name>A0A6V7UF59_MELEN</name>
<dbReference type="PANTHER" id="PTHR23503:SF108">
    <property type="entry name" value="MAJOR FACILITATOR SUPERFAMILY (MFS) PROFILE DOMAIN-CONTAINING PROTEIN"/>
    <property type="match status" value="1"/>
</dbReference>
<evidence type="ECO:0000313" key="9">
    <source>
        <dbReference type="Proteomes" id="UP000580250"/>
    </source>
</evidence>
<dbReference type="PANTHER" id="PTHR23503">
    <property type="entry name" value="SOLUTE CARRIER FAMILY 2"/>
    <property type="match status" value="1"/>
</dbReference>
<evidence type="ECO:0000256" key="1">
    <source>
        <dbReference type="ARBA" id="ARBA00004141"/>
    </source>
</evidence>
<evidence type="ECO:0000256" key="6">
    <source>
        <dbReference type="SAM" id="Phobius"/>
    </source>
</evidence>
<dbReference type="InterPro" id="IPR005828">
    <property type="entry name" value="MFS_sugar_transport-like"/>
</dbReference>
<evidence type="ECO:0000256" key="4">
    <source>
        <dbReference type="ARBA" id="ARBA00023136"/>
    </source>
</evidence>
<reference evidence="8 9" key="1">
    <citation type="submission" date="2020-08" db="EMBL/GenBank/DDBJ databases">
        <authorList>
            <person name="Koutsovoulos G."/>
            <person name="Danchin GJ E."/>
        </authorList>
    </citation>
    <scope>NUCLEOTIDE SEQUENCE [LARGE SCALE GENOMIC DNA]</scope>
</reference>
<organism evidence="8 9">
    <name type="scientific">Meloidogyne enterolobii</name>
    <name type="common">Root-knot nematode worm</name>
    <name type="synonym">Meloidogyne mayaguensis</name>
    <dbReference type="NCBI Taxonomy" id="390850"/>
    <lineage>
        <taxon>Eukaryota</taxon>
        <taxon>Metazoa</taxon>
        <taxon>Ecdysozoa</taxon>
        <taxon>Nematoda</taxon>
        <taxon>Chromadorea</taxon>
        <taxon>Rhabditida</taxon>
        <taxon>Tylenchina</taxon>
        <taxon>Tylenchomorpha</taxon>
        <taxon>Tylenchoidea</taxon>
        <taxon>Meloidogynidae</taxon>
        <taxon>Meloidogyninae</taxon>
        <taxon>Meloidogyne</taxon>
    </lineage>
</organism>
<evidence type="ECO:0000313" key="8">
    <source>
        <dbReference type="EMBL" id="CAD2156271.1"/>
    </source>
</evidence>
<evidence type="ECO:0000259" key="7">
    <source>
        <dbReference type="PROSITE" id="PS50850"/>
    </source>
</evidence>
<comment type="caution">
    <text evidence="8">The sequence shown here is derived from an EMBL/GenBank/DDBJ whole genome shotgun (WGS) entry which is preliminary data.</text>
</comment>
<dbReference type="InterPro" id="IPR045263">
    <property type="entry name" value="GLUT"/>
</dbReference>
<feature type="transmembrane region" description="Helical" evidence="6">
    <location>
        <begin position="340"/>
        <end position="358"/>
    </location>
</feature>
<dbReference type="Gene3D" id="1.20.1250.20">
    <property type="entry name" value="MFS general substrate transporter like domains"/>
    <property type="match status" value="1"/>
</dbReference>
<feature type="transmembrane region" description="Helical" evidence="6">
    <location>
        <begin position="441"/>
        <end position="460"/>
    </location>
</feature>
<feature type="transmembrane region" description="Helical" evidence="6">
    <location>
        <begin position="309"/>
        <end position="328"/>
    </location>
</feature>
<dbReference type="Pfam" id="PF00083">
    <property type="entry name" value="Sugar_tr"/>
    <property type="match status" value="1"/>
</dbReference>
<feature type="domain" description="Major facilitator superfamily (MFS) profile" evidence="7">
    <location>
        <begin position="15"/>
        <end position="467"/>
    </location>
</feature>
<dbReference type="InterPro" id="IPR020846">
    <property type="entry name" value="MFS_dom"/>
</dbReference>
<dbReference type="EMBL" id="CAJEWN010000061">
    <property type="protein sequence ID" value="CAD2156271.1"/>
    <property type="molecule type" value="Genomic_DNA"/>
</dbReference>
<accession>A0A6V7UF59</accession>
<dbReference type="Proteomes" id="UP000580250">
    <property type="component" value="Unassembled WGS sequence"/>
</dbReference>
<evidence type="ECO:0000256" key="2">
    <source>
        <dbReference type="ARBA" id="ARBA00022692"/>
    </source>
</evidence>
<protein>
    <recommendedName>
        <fullName evidence="7">Major facilitator superfamily (MFS) profile domain-containing protein</fullName>
    </recommendedName>
</protein>
<dbReference type="InterPro" id="IPR036259">
    <property type="entry name" value="MFS_trans_sf"/>
</dbReference>